<proteinExistence type="predicted"/>
<evidence type="ECO:0000313" key="3">
    <source>
        <dbReference type="Proteomes" id="UP001642482"/>
    </source>
</evidence>
<organism evidence="2 3">
    <name type="scientific">Sporothrix eucalyptigena</name>
    <dbReference type="NCBI Taxonomy" id="1812306"/>
    <lineage>
        <taxon>Eukaryota</taxon>
        <taxon>Fungi</taxon>
        <taxon>Dikarya</taxon>
        <taxon>Ascomycota</taxon>
        <taxon>Pezizomycotina</taxon>
        <taxon>Sordariomycetes</taxon>
        <taxon>Sordariomycetidae</taxon>
        <taxon>Ophiostomatales</taxon>
        <taxon>Ophiostomataceae</taxon>
        <taxon>Sporothrix</taxon>
    </lineage>
</organism>
<feature type="region of interest" description="Disordered" evidence="1">
    <location>
        <begin position="199"/>
        <end position="385"/>
    </location>
</feature>
<gene>
    <name evidence="2" type="ORF">SEUCBS140593_000390</name>
</gene>
<feature type="compositionally biased region" description="Low complexity" evidence="1">
    <location>
        <begin position="230"/>
        <end position="250"/>
    </location>
</feature>
<feature type="compositionally biased region" description="Low complexity" evidence="1">
    <location>
        <begin position="143"/>
        <end position="155"/>
    </location>
</feature>
<evidence type="ECO:0000313" key="2">
    <source>
        <dbReference type="EMBL" id="CAK7209133.1"/>
    </source>
</evidence>
<comment type="caution">
    <text evidence="2">The sequence shown here is derived from an EMBL/GenBank/DDBJ whole genome shotgun (WGS) entry which is preliminary data.</text>
</comment>
<reference evidence="2 3" key="1">
    <citation type="submission" date="2024-01" db="EMBL/GenBank/DDBJ databases">
        <authorList>
            <person name="Allen C."/>
            <person name="Tagirdzhanova G."/>
        </authorList>
    </citation>
    <scope>NUCLEOTIDE SEQUENCE [LARGE SCALE GENOMIC DNA]</scope>
</reference>
<feature type="compositionally biased region" description="Low complexity" evidence="1">
    <location>
        <begin position="201"/>
        <end position="218"/>
    </location>
</feature>
<dbReference type="EMBL" id="CAWUHD010000002">
    <property type="protein sequence ID" value="CAK7209133.1"/>
    <property type="molecule type" value="Genomic_DNA"/>
</dbReference>
<feature type="compositionally biased region" description="Basic and acidic residues" evidence="1">
    <location>
        <begin position="287"/>
        <end position="300"/>
    </location>
</feature>
<accession>A0ABP0APJ4</accession>
<protein>
    <submittedName>
        <fullName evidence="2">Uncharacterized protein</fullName>
    </submittedName>
</protein>
<keyword evidence="3" id="KW-1185">Reference proteome</keyword>
<name>A0ABP0APJ4_9PEZI</name>
<feature type="compositionally biased region" description="Polar residues" evidence="1">
    <location>
        <begin position="364"/>
        <end position="385"/>
    </location>
</feature>
<feature type="compositionally biased region" description="Basic and acidic residues" evidence="1">
    <location>
        <begin position="330"/>
        <end position="340"/>
    </location>
</feature>
<feature type="compositionally biased region" description="Polar residues" evidence="1">
    <location>
        <begin position="252"/>
        <end position="263"/>
    </location>
</feature>
<feature type="region of interest" description="Disordered" evidence="1">
    <location>
        <begin position="114"/>
        <end position="155"/>
    </location>
</feature>
<sequence length="479" mass="52575">MAKPQTFSQWDLQEAITENRTASRTTYTSLNLRLELISGGNTVPPSSSSPYASLGPSLTTRAANRQRAKAADNAKPSYRIQVVEGSTVVQKEISTNILHPSNSEVRIVPPTRATILYPDPDEPPANRTAREKSSGLSRSKTEIQPQSSQINSQNGSEKKKRCFLKLCFLSVSDLKTASHEFMRIGLRCTSLQTPDNRATLQRTSSVVSVRSSQGSQNRDCAGSAAPGSRASLSQSTYTTTSTVPTALPAAHWSQSTSKSSLKRTYSEVPPDIEHADRHKRRQTSMAHDVHSPSLLRRDSSSADMLASPWTPSVNRAVNRSQSWSSNMTRLESRSPYEHRPASPIQTTLPVNDVEEPPPRRELPQSVTRHISQPSSQTEGSNNRSANSLIRKAAVAEIEVQTEAAFVEPETALFAGMSLFQELLGLKDRLIKECMTMITMLGGGNGDTDKAEARLAARYAIEFQTQFVSICSHHAYSYLS</sequence>
<dbReference type="Proteomes" id="UP001642482">
    <property type="component" value="Unassembled WGS sequence"/>
</dbReference>
<evidence type="ECO:0000256" key="1">
    <source>
        <dbReference type="SAM" id="MobiDB-lite"/>
    </source>
</evidence>
<feature type="compositionally biased region" description="Polar residues" evidence="1">
    <location>
        <begin position="309"/>
        <end position="329"/>
    </location>
</feature>